<dbReference type="EMBL" id="UYWY01021002">
    <property type="protein sequence ID" value="VDM43143.1"/>
    <property type="molecule type" value="Genomic_DNA"/>
</dbReference>
<reference evidence="3" key="1">
    <citation type="submission" date="2016-06" db="UniProtKB">
        <authorList>
            <consortium name="WormBaseParasite"/>
        </authorList>
    </citation>
    <scope>IDENTIFICATION</scope>
</reference>
<dbReference type="AlphaFoldDB" id="A0A183UTK6"/>
<organism evidence="2 3">
    <name type="scientific">Toxocara canis</name>
    <name type="common">Canine roundworm</name>
    <dbReference type="NCBI Taxonomy" id="6265"/>
    <lineage>
        <taxon>Eukaryota</taxon>
        <taxon>Metazoa</taxon>
        <taxon>Ecdysozoa</taxon>
        <taxon>Nematoda</taxon>
        <taxon>Chromadorea</taxon>
        <taxon>Rhabditida</taxon>
        <taxon>Spirurina</taxon>
        <taxon>Ascaridomorpha</taxon>
        <taxon>Ascaridoidea</taxon>
        <taxon>Toxocaridae</taxon>
        <taxon>Toxocara</taxon>
    </lineage>
</organism>
<evidence type="ECO:0000313" key="3">
    <source>
        <dbReference type="WBParaSite" id="TCNE_0001182601-mRNA-1"/>
    </source>
</evidence>
<sequence length="78" mass="8790">MKTYDITNYGSGLALASQRTKIIAQLLERIAKCEKVAEKRGACKGAVIKRLAERTEEHIARLFNMQQLLVLLRELFAG</sequence>
<proteinExistence type="predicted"/>
<gene>
    <name evidence="1" type="ORF">TCNE_LOCUS11822</name>
</gene>
<dbReference type="Proteomes" id="UP000050794">
    <property type="component" value="Unassembled WGS sequence"/>
</dbReference>
<protein>
    <submittedName>
        <fullName evidence="3">Transcriptional regulator</fullName>
    </submittedName>
</protein>
<reference evidence="1 2" key="2">
    <citation type="submission" date="2018-11" db="EMBL/GenBank/DDBJ databases">
        <authorList>
            <consortium name="Pathogen Informatics"/>
        </authorList>
    </citation>
    <scope>NUCLEOTIDE SEQUENCE [LARGE SCALE GENOMIC DNA]</scope>
</reference>
<name>A0A183UTK6_TOXCA</name>
<evidence type="ECO:0000313" key="1">
    <source>
        <dbReference type="EMBL" id="VDM43143.1"/>
    </source>
</evidence>
<keyword evidence="2" id="KW-1185">Reference proteome</keyword>
<accession>A0A183UTK6</accession>
<dbReference type="WBParaSite" id="TCNE_0001182601-mRNA-1">
    <property type="protein sequence ID" value="TCNE_0001182601-mRNA-1"/>
    <property type="gene ID" value="TCNE_0001182601"/>
</dbReference>
<evidence type="ECO:0000313" key="2">
    <source>
        <dbReference type="Proteomes" id="UP000050794"/>
    </source>
</evidence>